<reference evidence="2" key="1">
    <citation type="journal article" date="2022" name="Int. J. Syst. Evol. Microbiol.">
        <title>Prevotella lacticifex sp. nov., isolated from the rumen of cows.</title>
        <authorList>
            <person name="Shinkai T."/>
            <person name="Ikeyama N."/>
            <person name="Kumagai M."/>
            <person name="Ohmori H."/>
            <person name="Sakamoto M."/>
            <person name="Ohkuma M."/>
            <person name="Mitsumori M."/>
        </authorList>
    </citation>
    <scope>NUCLEOTIDE SEQUENCE</scope>
    <source>
        <strain evidence="2">R5076</strain>
    </source>
</reference>
<keyword evidence="3" id="KW-1185">Reference proteome</keyword>
<organism evidence="2 3">
    <name type="scientific">Prevotella lacticifex</name>
    <dbReference type="NCBI Taxonomy" id="2854755"/>
    <lineage>
        <taxon>Bacteria</taxon>
        <taxon>Pseudomonadati</taxon>
        <taxon>Bacteroidota</taxon>
        <taxon>Bacteroidia</taxon>
        <taxon>Bacteroidales</taxon>
        <taxon>Prevotellaceae</taxon>
        <taxon>Prevotella</taxon>
    </lineage>
</organism>
<protein>
    <submittedName>
        <fullName evidence="2">Uncharacterized protein</fullName>
    </submittedName>
</protein>
<feature type="compositionally biased region" description="Basic and acidic residues" evidence="1">
    <location>
        <begin position="15"/>
        <end position="50"/>
    </location>
</feature>
<name>A0A9R1CYH0_9BACT</name>
<evidence type="ECO:0000313" key="3">
    <source>
        <dbReference type="Proteomes" id="UP000825483"/>
    </source>
</evidence>
<evidence type="ECO:0000313" key="2">
    <source>
        <dbReference type="EMBL" id="GJG59824.1"/>
    </source>
</evidence>
<feature type="region of interest" description="Disordered" evidence="1">
    <location>
        <begin position="1"/>
        <end position="50"/>
    </location>
</feature>
<gene>
    <name evidence="2" type="ORF">PRLR5076_26750</name>
</gene>
<evidence type="ECO:0000256" key="1">
    <source>
        <dbReference type="SAM" id="MobiDB-lite"/>
    </source>
</evidence>
<accession>A0A9R1CYH0</accession>
<dbReference type="GeneID" id="72466133"/>
<sequence>MGIFDFLNNKKKEKARQEQLRLQEEEKRRAEEQRRLEERRKQEEQQRREESFLSNFEFDSTCHQRYENGQPVRGLQVCPRYIKIKKNINGCSGYQLTPGDGYILTATNGDTGQPQFAPKPMRVVKFSNTEILLKGYCVSAQTPFGWQEIDLSDYGFSIIWQNGIIQKCILHMYDRNVDLEYQRTSQSTALFSKDELKSIIAILSDISYIFLKSDRLVGGRNEKMKSMLFSYAGVFGYYYEEEYAYGKVSDITDNNIASHYVLVKLSISDDSHRRNVVRDLADNWSDVLQVIFNLELDDNEAGNKLKKMESNIHTVTKAIEKLSGKNCKKPSNPLKVHPKKVSYNPFNITEDLKLAEGRAIPDITDVFARELVPMLASNQHSSDESRDIVANYALSMIKSYYDNAGFVPMLIVDQITGQVNQVAEMVEHISYAPQKNLKEYILSKIYR</sequence>
<comment type="caution">
    <text evidence="2">The sequence shown here is derived from an EMBL/GenBank/DDBJ whole genome shotgun (WGS) entry which is preliminary data.</text>
</comment>
<dbReference type="EMBL" id="BPUB01000002">
    <property type="protein sequence ID" value="GJG59824.1"/>
    <property type="molecule type" value="Genomic_DNA"/>
</dbReference>
<proteinExistence type="predicted"/>
<dbReference type="RefSeq" id="WP_223928557.1">
    <property type="nucleotide sequence ID" value="NZ_BPTU01000002.1"/>
</dbReference>
<dbReference type="Proteomes" id="UP000825483">
    <property type="component" value="Unassembled WGS sequence"/>
</dbReference>
<dbReference type="AlphaFoldDB" id="A0A9R1CYH0"/>